<feature type="transmembrane region" description="Helical" evidence="1">
    <location>
        <begin position="43"/>
        <end position="65"/>
    </location>
</feature>
<keyword evidence="1" id="KW-1133">Transmembrane helix</keyword>
<comment type="caution">
    <text evidence="3">The sequence shown here is derived from an EMBL/GenBank/DDBJ whole genome shotgun (WGS) entry which is preliminary data.</text>
</comment>
<dbReference type="Pfam" id="PF05356">
    <property type="entry name" value="Phage_Coat_B"/>
    <property type="match status" value="1"/>
</dbReference>
<keyword evidence="1" id="KW-0472">Membrane</keyword>
<evidence type="ECO:0008006" key="5">
    <source>
        <dbReference type="Google" id="ProtNLM"/>
    </source>
</evidence>
<dbReference type="InterPro" id="IPR008020">
    <property type="entry name" value="G8P"/>
</dbReference>
<evidence type="ECO:0000256" key="2">
    <source>
        <dbReference type="SAM" id="SignalP"/>
    </source>
</evidence>
<proteinExistence type="predicted"/>
<feature type="chain" id="PRO_5032679307" description="Phage-related membrane protein" evidence="2">
    <location>
        <begin position="34"/>
        <end position="79"/>
    </location>
</feature>
<dbReference type="RefSeq" id="WP_230371084.1">
    <property type="nucleotide sequence ID" value="NZ_WLYX01000001.1"/>
</dbReference>
<keyword evidence="4" id="KW-1185">Reference proteome</keyword>
<gene>
    <name evidence="3" type="ORF">GKE73_15700</name>
</gene>
<keyword evidence="2" id="KW-0732">Signal</keyword>
<dbReference type="EMBL" id="WLYX01000001">
    <property type="protein sequence ID" value="MTD33910.1"/>
    <property type="molecule type" value="Genomic_DNA"/>
</dbReference>
<feature type="signal peptide" evidence="2">
    <location>
        <begin position="1"/>
        <end position="33"/>
    </location>
</feature>
<sequence length="79" mass="7987">MKLINAARRFASRIPARFAAPVAIGAFASSAFADGLPAIDVSTITAYIATIVAAVGAIGLAWLAVKAAAAGFRAVRQSI</sequence>
<dbReference type="AlphaFoldDB" id="A0A844GF14"/>
<evidence type="ECO:0000256" key="1">
    <source>
        <dbReference type="SAM" id="Phobius"/>
    </source>
</evidence>
<organism evidence="3 4">
    <name type="scientific">Paludibacterium denitrificans</name>
    <dbReference type="NCBI Taxonomy" id="2675226"/>
    <lineage>
        <taxon>Bacteria</taxon>
        <taxon>Pseudomonadati</taxon>
        <taxon>Pseudomonadota</taxon>
        <taxon>Betaproteobacteria</taxon>
        <taxon>Neisseriales</taxon>
        <taxon>Chromobacteriaceae</taxon>
        <taxon>Paludibacterium</taxon>
    </lineage>
</organism>
<protein>
    <recommendedName>
        <fullName evidence="5">Phage-related membrane protein</fullName>
    </recommendedName>
</protein>
<name>A0A844GF14_9NEIS</name>
<accession>A0A844GF14</accession>
<reference evidence="3 4" key="1">
    <citation type="submission" date="2019-11" db="EMBL/GenBank/DDBJ databases">
        <title>Draft genome sequence of Paludibacterium sp. dN18-1.</title>
        <authorList>
            <person name="Im W.-T."/>
        </authorList>
    </citation>
    <scope>NUCLEOTIDE SEQUENCE [LARGE SCALE GENOMIC DNA]</scope>
    <source>
        <strain evidence="4">dN 18-1</strain>
    </source>
</reference>
<dbReference type="Proteomes" id="UP000446658">
    <property type="component" value="Unassembled WGS sequence"/>
</dbReference>
<evidence type="ECO:0000313" key="3">
    <source>
        <dbReference type="EMBL" id="MTD33910.1"/>
    </source>
</evidence>
<evidence type="ECO:0000313" key="4">
    <source>
        <dbReference type="Proteomes" id="UP000446658"/>
    </source>
</evidence>
<keyword evidence="1" id="KW-0812">Transmembrane</keyword>